<dbReference type="RefSeq" id="WP_114828876.1">
    <property type="nucleotide sequence ID" value="NZ_QQTO01000001.1"/>
</dbReference>
<organism evidence="2 3">
    <name type="scientific">Bosea caraganae</name>
    <dbReference type="NCBI Taxonomy" id="2763117"/>
    <lineage>
        <taxon>Bacteria</taxon>
        <taxon>Pseudomonadati</taxon>
        <taxon>Pseudomonadota</taxon>
        <taxon>Alphaproteobacteria</taxon>
        <taxon>Hyphomicrobiales</taxon>
        <taxon>Boseaceae</taxon>
        <taxon>Bosea</taxon>
    </lineage>
</organism>
<dbReference type="Proteomes" id="UP000255207">
    <property type="component" value="Unassembled WGS sequence"/>
</dbReference>
<dbReference type="PANTHER" id="PTHR43433">
    <property type="entry name" value="HYDROLASE, ALPHA/BETA FOLD FAMILY PROTEIN"/>
    <property type="match status" value="1"/>
</dbReference>
<dbReference type="GO" id="GO:0016787">
    <property type="term" value="F:hydrolase activity"/>
    <property type="evidence" value="ECO:0007669"/>
    <property type="project" value="UniProtKB-KW"/>
</dbReference>
<comment type="caution">
    <text evidence="2">The sequence shown here is derived from an EMBL/GenBank/DDBJ whole genome shotgun (WGS) entry which is preliminary data.</text>
</comment>
<dbReference type="Gene3D" id="3.40.50.1820">
    <property type="entry name" value="alpha/beta hydrolase"/>
    <property type="match status" value="1"/>
</dbReference>
<dbReference type="PANTHER" id="PTHR43433:SF5">
    <property type="entry name" value="AB HYDROLASE-1 DOMAIN-CONTAINING PROTEIN"/>
    <property type="match status" value="1"/>
</dbReference>
<dbReference type="InterPro" id="IPR029058">
    <property type="entry name" value="AB_hydrolase_fold"/>
</dbReference>
<dbReference type="AlphaFoldDB" id="A0A370L9P2"/>
<dbReference type="InterPro" id="IPR022742">
    <property type="entry name" value="Hydrolase_4"/>
</dbReference>
<keyword evidence="3" id="KW-1185">Reference proteome</keyword>
<dbReference type="OrthoDB" id="5492442at2"/>
<accession>A0A370L9P2</accession>
<name>A0A370L9P2_9HYPH</name>
<evidence type="ECO:0000313" key="3">
    <source>
        <dbReference type="Proteomes" id="UP000255207"/>
    </source>
</evidence>
<keyword evidence="2" id="KW-0378">Hydrolase</keyword>
<dbReference type="PRINTS" id="PR00111">
    <property type="entry name" value="ABHYDROLASE"/>
</dbReference>
<dbReference type="SUPFAM" id="SSF53474">
    <property type="entry name" value="alpha/beta-Hydrolases"/>
    <property type="match status" value="1"/>
</dbReference>
<reference evidence="3" key="1">
    <citation type="submission" date="2018-07" db="EMBL/GenBank/DDBJ databases">
        <authorList>
            <person name="Safronova V.I."/>
            <person name="Chirak E.R."/>
            <person name="Sazanova A.L."/>
        </authorList>
    </citation>
    <scope>NUCLEOTIDE SEQUENCE [LARGE SCALE GENOMIC DNA]</scope>
    <source>
        <strain evidence="3">RCAM04685</strain>
    </source>
</reference>
<feature type="domain" description="Serine aminopeptidase S33" evidence="1">
    <location>
        <begin position="63"/>
        <end position="276"/>
    </location>
</feature>
<protein>
    <submittedName>
        <fullName evidence="2">Alpha/beta hydrolase</fullName>
    </submittedName>
</protein>
<evidence type="ECO:0000313" key="2">
    <source>
        <dbReference type="EMBL" id="RDJ26997.1"/>
    </source>
</evidence>
<evidence type="ECO:0000259" key="1">
    <source>
        <dbReference type="Pfam" id="PF12146"/>
    </source>
</evidence>
<dbReference type="Pfam" id="PF12146">
    <property type="entry name" value="Hydrolase_4"/>
    <property type="match status" value="1"/>
</dbReference>
<dbReference type="InterPro" id="IPR000073">
    <property type="entry name" value="AB_hydrolase_1"/>
</dbReference>
<sequence>MTEIIGEEHRASKGAVSLFLWRKRLAGPAPEAGRPAVILVHGSSMSSLPSFDLTVPGCPDYSFMDWLARRGWDVWTLDHEGYGHSTITEGNSDIATGVADLIAATDEITRLTGATSFHVYGLSSGALRAAGFAQAAPERVARLVLDAFVWTGKDSPTLGKRREGIEFFRTHNRRPIDRKFIESIFTRDLPGTSEQAVIEACAEAQCAYADSVPTGTYLDMTTKLPIVDPEKIAAPTLIVRGEHDGIATVEDVLAFFQRLPAGDKRIAILPGLAHSTPLGIYRHRMWDAVEQFLRS</sequence>
<gene>
    <name evidence="2" type="ORF">DWE98_08950</name>
</gene>
<dbReference type="EMBL" id="QQTP01000003">
    <property type="protein sequence ID" value="RDJ26997.1"/>
    <property type="molecule type" value="Genomic_DNA"/>
</dbReference>
<dbReference type="InterPro" id="IPR050471">
    <property type="entry name" value="AB_hydrolase"/>
</dbReference>
<proteinExistence type="predicted"/>